<comment type="subcellular location">
    <subcellularLocation>
        <location evidence="1">Membrane</location>
        <topology evidence="1">Multi-pass membrane protein</topology>
    </subcellularLocation>
</comment>
<keyword evidence="4 7" id="KW-1133">Transmembrane helix</keyword>
<feature type="transmembrane region" description="Helical" evidence="7">
    <location>
        <begin position="204"/>
        <end position="226"/>
    </location>
</feature>
<dbReference type="InterPro" id="IPR036259">
    <property type="entry name" value="MFS_trans_sf"/>
</dbReference>
<feature type="transmembrane region" description="Helical" evidence="7">
    <location>
        <begin position="273"/>
        <end position="292"/>
    </location>
</feature>
<feature type="transmembrane region" description="Helical" evidence="7">
    <location>
        <begin position="168"/>
        <end position="192"/>
    </location>
</feature>
<feature type="transmembrane region" description="Helical" evidence="7">
    <location>
        <begin position="232"/>
        <end position="252"/>
    </location>
</feature>
<dbReference type="SUPFAM" id="SSF103473">
    <property type="entry name" value="MFS general substrate transporter"/>
    <property type="match status" value="1"/>
</dbReference>
<evidence type="ECO:0000256" key="1">
    <source>
        <dbReference type="ARBA" id="ARBA00004141"/>
    </source>
</evidence>
<evidence type="ECO:0000256" key="7">
    <source>
        <dbReference type="SAM" id="Phobius"/>
    </source>
</evidence>
<evidence type="ECO:0000256" key="4">
    <source>
        <dbReference type="ARBA" id="ARBA00022989"/>
    </source>
</evidence>
<dbReference type="PANTHER" id="PTHR23501:SF109">
    <property type="entry name" value="MAJOR FACILITATOR SUPERFAMILY (MFS) PROFILE DOMAIN-CONTAINING PROTEIN-RELATED"/>
    <property type="match status" value="1"/>
</dbReference>
<keyword evidence="2" id="KW-0813">Transport</keyword>
<dbReference type="Pfam" id="PF06609">
    <property type="entry name" value="TRI12"/>
    <property type="match status" value="1"/>
</dbReference>
<reference evidence="9 10" key="1">
    <citation type="submission" date="2024-01" db="EMBL/GenBank/DDBJ databases">
        <authorList>
            <person name="Allen C."/>
            <person name="Tagirdzhanova G."/>
        </authorList>
    </citation>
    <scope>NUCLEOTIDE SEQUENCE [LARGE SCALE GENOMIC DNA]</scope>
</reference>
<protein>
    <recommendedName>
        <fullName evidence="8">Major facilitator superfamily (MFS) profile domain-containing protein</fullName>
    </recommendedName>
</protein>
<keyword evidence="5 7" id="KW-0472">Membrane</keyword>
<feature type="transmembrane region" description="Helical" evidence="7">
    <location>
        <begin position="559"/>
        <end position="582"/>
    </location>
</feature>
<feature type="compositionally biased region" description="Basic and acidic residues" evidence="6">
    <location>
        <begin position="12"/>
        <end position="33"/>
    </location>
</feature>
<comment type="caution">
    <text evidence="9">The sequence shown here is derived from an EMBL/GenBank/DDBJ whole genome shotgun (WGS) entry which is preliminary data.</text>
</comment>
<dbReference type="InterPro" id="IPR053791">
    <property type="entry name" value="MFS_Tri12-like"/>
</dbReference>
<dbReference type="InterPro" id="IPR010573">
    <property type="entry name" value="MFS_Str1/Tri12-like"/>
</dbReference>
<feature type="transmembrane region" description="Helical" evidence="7">
    <location>
        <begin position="433"/>
        <end position="453"/>
    </location>
</feature>
<feature type="transmembrane region" description="Helical" evidence="7">
    <location>
        <begin position="142"/>
        <end position="162"/>
    </location>
</feature>
<gene>
    <name evidence="9" type="ORF">SEUCBS140593_009118</name>
</gene>
<accession>A0ABP0CUH4</accession>
<feature type="transmembrane region" description="Helical" evidence="7">
    <location>
        <begin position="343"/>
        <end position="361"/>
    </location>
</feature>
<sequence length="626" mass="66864">MTDPTGSPGTKSEADAVAHVEQHDQIQTHHSDSAADAPAFEKVPLGNNVDDNVVGADFAVADDELPAGYFRSFNFLGSMLGIGMSFCCGVGGFSLIAPVLGIVNADIGPNANLTWVSMSYLLTSSIGLIIVGRITDIFGRRWWFIGGNAIGTIGAIVCAVAPNIPALIAGETLIGVGASVQLSYSFAVGEIVPVQWRFLAQAYVFLWGIPGSGLAPAISYAFIYQTKAGWRGIFYFLIALNAITTLLFFFFYHPPTFRMKHASANKKEFIKHFDYLGIFLVTIGLLLFLMGISWGGSLHPWKSAAVIVTIVLGALIIVAFVLWETYGNLKEPMMPIYVFRHRGWNITIILWSLGAAIYYANAILWPSMVAALYSEGHSSMWAGWMSCIPGCGILAGEFCAAGFKKKTNYQIMIVFPIGGILLGVMATSSPDTVIRSSALIFFASFFIGWNELLNSTVATISIDDQREIGTYAGTGGSSRSLISTICSVIYQTVLANRLAQTIPAKVPVAVVNAGLPESSVAAFITAVETGTAAAYDAVVGLTPAIKAAGVRAYQEANSAAYNTVFLTTIAFSGLGVILSFFAPNVDHLLNKSVNITVNVSEQDAAVAVAQQHEATEMEQRDASQVV</sequence>
<dbReference type="InterPro" id="IPR020846">
    <property type="entry name" value="MFS_dom"/>
</dbReference>
<dbReference type="Proteomes" id="UP001642482">
    <property type="component" value="Unassembled WGS sequence"/>
</dbReference>
<feature type="transmembrane region" description="Helical" evidence="7">
    <location>
        <begin position="80"/>
        <end position="103"/>
    </location>
</feature>
<proteinExistence type="predicted"/>
<dbReference type="PANTHER" id="PTHR23501">
    <property type="entry name" value="MAJOR FACILITATOR SUPERFAMILY"/>
    <property type="match status" value="1"/>
</dbReference>
<feature type="transmembrane region" description="Helical" evidence="7">
    <location>
        <begin position="304"/>
        <end position="323"/>
    </location>
</feature>
<evidence type="ECO:0000256" key="6">
    <source>
        <dbReference type="SAM" id="MobiDB-lite"/>
    </source>
</evidence>
<dbReference type="PROSITE" id="PS50850">
    <property type="entry name" value="MFS"/>
    <property type="match status" value="1"/>
</dbReference>
<feature type="compositionally biased region" description="Polar residues" evidence="6">
    <location>
        <begin position="1"/>
        <end position="10"/>
    </location>
</feature>
<organism evidence="9 10">
    <name type="scientific">Sporothrix eucalyptigena</name>
    <dbReference type="NCBI Taxonomy" id="1812306"/>
    <lineage>
        <taxon>Eukaryota</taxon>
        <taxon>Fungi</taxon>
        <taxon>Dikarya</taxon>
        <taxon>Ascomycota</taxon>
        <taxon>Pezizomycotina</taxon>
        <taxon>Sordariomycetes</taxon>
        <taxon>Sordariomycetidae</taxon>
        <taxon>Ophiostomatales</taxon>
        <taxon>Ophiostomataceae</taxon>
        <taxon>Sporothrix</taxon>
    </lineage>
</organism>
<evidence type="ECO:0000256" key="2">
    <source>
        <dbReference type="ARBA" id="ARBA00022448"/>
    </source>
</evidence>
<feature type="transmembrane region" description="Helical" evidence="7">
    <location>
        <begin position="381"/>
        <end position="402"/>
    </location>
</feature>
<dbReference type="CDD" id="cd06179">
    <property type="entry name" value="MFS_TRI12_like"/>
    <property type="match status" value="1"/>
</dbReference>
<feature type="transmembrane region" description="Helical" evidence="7">
    <location>
        <begin position="115"/>
        <end position="135"/>
    </location>
</feature>
<keyword evidence="10" id="KW-1185">Reference proteome</keyword>
<evidence type="ECO:0000256" key="5">
    <source>
        <dbReference type="ARBA" id="ARBA00023136"/>
    </source>
</evidence>
<evidence type="ECO:0000256" key="3">
    <source>
        <dbReference type="ARBA" id="ARBA00022692"/>
    </source>
</evidence>
<feature type="domain" description="Major facilitator superfamily (MFS) profile" evidence="8">
    <location>
        <begin position="78"/>
        <end position="587"/>
    </location>
</feature>
<feature type="region of interest" description="Disordered" evidence="6">
    <location>
        <begin position="1"/>
        <end position="33"/>
    </location>
</feature>
<keyword evidence="3 7" id="KW-0812">Transmembrane</keyword>
<evidence type="ECO:0000313" key="9">
    <source>
        <dbReference type="EMBL" id="CAK7234946.1"/>
    </source>
</evidence>
<dbReference type="Gene3D" id="1.20.1250.20">
    <property type="entry name" value="MFS general substrate transporter like domains"/>
    <property type="match status" value="1"/>
</dbReference>
<evidence type="ECO:0000259" key="8">
    <source>
        <dbReference type="PROSITE" id="PS50850"/>
    </source>
</evidence>
<evidence type="ECO:0000313" key="10">
    <source>
        <dbReference type="Proteomes" id="UP001642482"/>
    </source>
</evidence>
<name>A0ABP0CUH4_9PEZI</name>
<feature type="transmembrane region" description="Helical" evidence="7">
    <location>
        <begin position="409"/>
        <end position="427"/>
    </location>
</feature>
<dbReference type="EMBL" id="CAWUHD010000141">
    <property type="protein sequence ID" value="CAK7234946.1"/>
    <property type="molecule type" value="Genomic_DNA"/>
</dbReference>